<dbReference type="InterPro" id="IPR058353">
    <property type="entry name" value="DUF8040"/>
</dbReference>
<sequence>MDRNAFAILCELLKTRGGLLNDCNVTIEEQVATFVHILAHHFKNRSIQGCIGALDGTYKEMTVPESDKPRYRTRKRHIATNVLSVCTCDLKFVYVLSSWEGSTTDSRVLQDAITRHNGLKVSFGNYYSADAKYTNGQCFLAPYRGSRMYMDVDPEEYTPRNHEEYFNMKHSQARNIIDRCFGLLKKRWAVIRSPSFYPIRFQGRMIIVCALLHNFIRMYMDVDPKEYTPITLDELPIDEDISNELESIDVVEASDEWS</sequence>
<dbReference type="GO" id="GO:0005634">
    <property type="term" value="C:nucleus"/>
    <property type="evidence" value="ECO:0007669"/>
    <property type="project" value="UniProtKB-SubCell"/>
</dbReference>
<evidence type="ECO:0000313" key="11">
    <source>
        <dbReference type="Proteomes" id="UP001280121"/>
    </source>
</evidence>
<dbReference type="AlphaFoldDB" id="A0AAD9XMU6"/>
<comment type="similarity">
    <text evidence="3">Belongs to the HARBI1 family.</text>
</comment>
<dbReference type="EMBL" id="JANJYI010000001">
    <property type="protein sequence ID" value="KAK2662536.1"/>
    <property type="molecule type" value="Genomic_DNA"/>
</dbReference>
<keyword evidence="6" id="KW-0378">Hydrolase</keyword>
<dbReference type="GO" id="GO:0046872">
    <property type="term" value="F:metal ion binding"/>
    <property type="evidence" value="ECO:0007669"/>
    <property type="project" value="UniProtKB-KW"/>
</dbReference>
<reference evidence="10" key="1">
    <citation type="journal article" date="2023" name="Plant J.">
        <title>Genome sequences and population genomics provide insights into the demographic history, inbreeding, and mutation load of two 'living fossil' tree species of Dipteronia.</title>
        <authorList>
            <person name="Feng Y."/>
            <person name="Comes H.P."/>
            <person name="Chen J."/>
            <person name="Zhu S."/>
            <person name="Lu R."/>
            <person name="Zhang X."/>
            <person name="Li P."/>
            <person name="Qiu J."/>
            <person name="Olsen K.M."/>
            <person name="Qiu Y."/>
        </authorList>
    </citation>
    <scope>NUCLEOTIDE SEQUENCE</scope>
    <source>
        <strain evidence="10">KIB01</strain>
    </source>
</reference>
<dbReference type="Proteomes" id="UP001280121">
    <property type="component" value="Unassembled WGS sequence"/>
</dbReference>
<gene>
    <name evidence="10" type="ORF">Ddye_001110</name>
</gene>
<organism evidence="10 11">
    <name type="scientific">Dipteronia dyeriana</name>
    <dbReference type="NCBI Taxonomy" id="168575"/>
    <lineage>
        <taxon>Eukaryota</taxon>
        <taxon>Viridiplantae</taxon>
        <taxon>Streptophyta</taxon>
        <taxon>Embryophyta</taxon>
        <taxon>Tracheophyta</taxon>
        <taxon>Spermatophyta</taxon>
        <taxon>Magnoliopsida</taxon>
        <taxon>eudicotyledons</taxon>
        <taxon>Gunneridae</taxon>
        <taxon>Pentapetalae</taxon>
        <taxon>rosids</taxon>
        <taxon>malvids</taxon>
        <taxon>Sapindales</taxon>
        <taxon>Sapindaceae</taxon>
        <taxon>Hippocastanoideae</taxon>
        <taxon>Acereae</taxon>
        <taxon>Dipteronia</taxon>
    </lineage>
</organism>
<keyword evidence="7" id="KW-0539">Nucleus</keyword>
<evidence type="ECO:0000256" key="1">
    <source>
        <dbReference type="ARBA" id="ARBA00001968"/>
    </source>
</evidence>
<keyword evidence="11" id="KW-1185">Reference proteome</keyword>
<comment type="subcellular location">
    <subcellularLocation>
        <location evidence="2">Nucleus</location>
    </subcellularLocation>
</comment>
<evidence type="ECO:0000259" key="9">
    <source>
        <dbReference type="Pfam" id="PF26138"/>
    </source>
</evidence>
<feature type="domain" description="DUF8040" evidence="9">
    <location>
        <begin position="1"/>
        <end position="48"/>
    </location>
</feature>
<evidence type="ECO:0000256" key="3">
    <source>
        <dbReference type="ARBA" id="ARBA00006958"/>
    </source>
</evidence>
<evidence type="ECO:0000256" key="6">
    <source>
        <dbReference type="ARBA" id="ARBA00022801"/>
    </source>
</evidence>
<feature type="domain" description="DDE Tnp4" evidence="8">
    <location>
        <begin position="54"/>
        <end position="214"/>
    </location>
</feature>
<dbReference type="InterPro" id="IPR027806">
    <property type="entry name" value="HARBI1_dom"/>
</dbReference>
<proteinExistence type="inferred from homology"/>
<dbReference type="PANTHER" id="PTHR22930:SF281">
    <property type="entry name" value="NUCLEASE"/>
    <property type="match status" value="1"/>
</dbReference>
<evidence type="ECO:0000256" key="5">
    <source>
        <dbReference type="ARBA" id="ARBA00022723"/>
    </source>
</evidence>
<evidence type="ECO:0000256" key="2">
    <source>
        <dbReference type="ARBA" id="ARBA00004123"/>
    </source>
</evidence>
<protein>
    <recommendedName>
        <fullName evidence="12">DDE Tnp4 domain-containing protein</fullName>
    </recommendedName>
</protein>
<evidence type="ECO:0008006" key="12">
    <source>
        <dbReference type="Google" id="ProtNLM"/>
    </source>
</evidence>
<name>A0AAD9XMU6_9ROSI</name>
<keyword evidence="5" id="KW-0479">Metal-binding</keyword>
<evidence type="ECO:0000256" key="7">
    <source>
        <dbReference type="ARBA" id="ARBA00023242"/>
    </source>
</evidence>
<evidence type="ECO:0000256" key="4">
    <source>
        <dbReference type="ARBA" id="ARBA00022722"/>
    </source>
</evidence>
<dbReference type="InterPro" id="IPR045249">
    <property type="entry name" value="HARBI1-like"/>
</dbReference>
<dbReference type="GO" id="GO:0016787">
    <property type="term" value="F:hydrolase activity"/>
    <property type="evidence" value="ECO:0007669"/>
    <property type="project" value="UniProtKB-KW"/>
</dbReference>
<dbReference type="Pfam" id="PF26138">
    <property type="entry name" value="DUF8040"/>
    <property type="match status" value="1"/>
</dbReference>
<dbReference type="GO" id="GO:0004518">
    <property type="term" value="F:nuclease activity"/>
    <property type="evidence" value="ECO:0007669"/>
    <property type="project" value="UniProtKB-KW"/>
</dbReference>
<keyword evidence="4" id="KW-0540">Nuclease</keyword>
<dbReference type="PANTHER" id="PTHR22930">
    <property type="match status" value="1"/>
</dbReference>
<evidence type="ECO:0000259" key="8">
    <source>
        <dbReference type="Pfam" id="PF13359"/>
    </source>
</evidence>
<dbReference type="Pfam" id="PF13359">
    <property type="entry name" value="DDE_Tnp_4"/>
    <property type="match status" value="1"/>
</dbReference>
<evidence type="ECO:0000313" key="10">
    <source>
        <dbReference type="EMBL" id="KAK2662536.1"/>
    </source>
</evidence>
<comment type="caution">
    <text evidence="10">The sequence shown here is derived from an EMBL/GenBank/DDBJ whole genome shotgun (WGS) entry which is preliminary data.</text>
</comment>
<comment type="cofactor">
    <cofactor evidence="1">
        <name>a divalent metal cation</name>
        <dbReference type="ChEBI" id="CHEBI:60240"/>
    </cofactor>
</comment>
<accession>A0AAD9XMU6</accession>